<dbReference type="RefSeq" id="WP_188607233.1">
    <property type="nucleotide sequence ID" value="NZ_BMGG01000001.1"/>
</dbReference>
<dbReference type="Gene3D" id="2.60.120.10">
    <property type="entry name" value="Jelly Rolls"/>
    <property type="match status" value="1"/>
</dbReference>
<evidence type="ECO:0000313" key="5">
    <source>
        <dbReference type="Proteomes" id="UP000637002"/>
    </source>
</evidence>
<gene>
    <name evidence="4" type="ORF">GCM10010994_01610</name>
</gene>
<dbReference type="PANTHER" id="PTHR46797:SF2">
    <property type="entry name" value="TRANSCRIPTIONAL REGULATOR"/>
    <property type="match status" value="1"/>
</dbReference>
<dbReference type="InterPro" id="IPR050807">
    <property type="entry name" value="TransReg_Diox_bact_type"/>
</dbReference>
<feature type="domain" description="HTH cro/C1-type" evidence="3">
    <location>
        <begin position="24"/>
        <end position="78"/>
    </location>
</feature>
<dbReference type="SUPFAM" id="SSF47413">
    <property type="entry name" value="lambda repressor-like DNA-binding domains"/>
    <property type="match status" value="1"/>
</dbReference>
<keyword evidence="1" id="KW-0238">DNA-binding</keyword>
<dbReference type="InterPro" id="IPR014710">
    <property type="entry name" value="RmlC-like_jellyroll"/>
</dbReference>
<dbReference type="GO" id="GO:0003700">
    <property type="term" value="F:DNA-binding transcription factor activity"/>
    <property type="evidence" value="ECO:0007669"/>
    <property type="project" value="TreeGrafter"/>
</dbReference>
<dbReference type="PANTHER" id="PTHR46797">
    <property type="entry name" value="HTH-TYPE TRANSCRIPTIONAL REGULATOR"/>
    <property type="match status" value="1"/>
</dbReference>
<dbReference type="CDD" id="cd02209">
    <property type="entry name" value="cupin_XRE_C"/>
    <property type="match status" value="1"/>
</dbReference>
<dbReference type="CDD" id="cd00093">
    <property type="entry name" value="HTH_XRE"/>
    <property type="match status" value="1"/>
</dbReference>
<dbReference type="EMBL" id="BMGG01000001">
    <property type="protein sequence ID" value="GGC46141.1"/>
    <property type="molecule type" value="Genomic_DNA"/>
</dbReference>
<feature type="region of interest" description="Disordered" evidence="2">
    <location>
        <begin position="1"/>
        <end position="20"/>
    </location>
</feature>
<proteinExistence type="predicted"/>
<dbReference type="Pfam" id="PF07883">
    <property type="entry name" value="Cupin_2"/>
    <property type="match status" value="1"/>
</dbReference>
<evidence type="ECO:0000256" key="1">
    <source>
        <dbReference type="ARBA" id="ARBA00023125"/>
    </source>
</evidence>
<evidence type="ECO:0000313" key="4">
    <source>
        <dbReference type="EMBL" id="GGC46141.1"/>
    </source>
</evidence>
<dbReference type="AlphaFoldDB" id="A0A916TXD2"/>
<dbReference type="InterPro" id="IPR001387">
    <property type="entry name" value="Cro/C1-type_HTH"/>
</dbReference>
<dbReference type="GO" id="GO:0003677">
    <property type="term" value="F:DNA binding"/>
    <property type="evidence" value="ECO:0007669"/>
    <property type="project" value="UniProtKB-KW"/>
</dbReference>
<name>A0A916TXD2_9HYPH</name>
<dbReference type="SUPFAM" id="SSF51182">
    <property type="entry name" value="RmlC-like cupins"/>
    <property type="match status" value="1"/>
</dbReference>
<dbReference type="Pfam" id="PF01381">
    <property type="entry name" value="HTH_3"/>
    <property type="match status" value="1"/>
</dbReference>
<sequence>MAKQARTPPDAADPERPNEMGRKLRMRRAIKGLSLQEVAERAEISVGLLSQIERGVTTPSLKSLRQICAALAMPIGWLFDLAEAEHDDVVVRASARRTLDLGPKGMRKELLSPDAVPGIQMIRIVIRPGGASGEPYNNPAGTKCGTVLAGTLGLEVDGQDYILETGDSFAFAATQMHRFWCVGDQTVDLIWVVTPAIY</sequence>
<accession>A0A916TXD2</accession>
<keyword evidence="5" id="KW-1185">Reference proteome</keyword>
<dbReference type="InterPro" id="IPR010982">
    <property type="entry name" value="Lambda_DNA-bd_dom_sf"/>
</dbReference>
<dbReference type="InterPro" id="IPR011051">
    <property type="entry name" value="RmlC_Cupin_sf"/>
</dbReference>
<reference evidence="4" key="1">
    <citation type="journal article" date="2014" name="Int. J. Syst. Evol. Microbiol.">
        <title>Complete genome sequence of Corynebacterium casei LMG S-19264T (=DSM 44701T), isolated from a smear-ripened cheese.</title>
        <authorList>
            <consortium name="US DOE Joint Genome Institute (JGI-PGF)"/>
            <person name="Walter F."/>
            <person name="Albersmeier A."/>
            <person name="Kalinowski J."/>
            <person name="Ruckert C."/>
        </authorList>
    </citation>
    <scope>NUCLEOTIDE SEQUENCE</scope>
    <source>
        <strain evidence="4">CGMCC 1.12919</strain>
    </source>
</reference>
<dbReference type="PROSITE" id="PS50943">
    <property type="entry name" value="HTH_CROC1"/>
    <property type="match status" value="1"/>
</dbReference>
<comment type="caution">
    <text evidence="4">The sequence shown here is derived from an EMBL/GenBank/DDBJ whole genome shotgun (WGS) entry which is preliminary data.</text>
</comment>
<dbReference type="Gene3D" id="1.10.260.40">
    <property type="entry name" value="lambda repressor-like DNA-binding domains"/>
    <property type="match status" value="1"/>
</dbReference>
<organism evidence="4 5">
    <name type="scientific">Chelatococcus reniformis</name>
    <dbReference type="NCBI Taxonomy" id="1494448"/>
    <lineage>
        <taxon>Bacteria</taxon>
        <taxon>Pseudomonadati</taxon>
        <taxon>Pseudomonadota</taxon>
        <taxon>Alphaproteobacteria</taxon>
        <taxon>Hyphomicrobiales</taxon>
        <taxon>Chelatococcaceae</taxon>
        <taxon>Chelatococcus</taxon>
    </lineage>
</organism>
<evidence type="ECO:0000256" key="2">
    <source>
        <dbReference type="SAM" id="MobiDB-lite"/>
    </source>
</evidence>
<reference evidence="4" key="2">
    <citation type="submission" date="2020-09" db="EMBL/GenBank/DDBJ databases">
        <authorList>
            <person name="Sun Q."/>
            <person name="Zhou Y."/>
        </authorList>
    </citation>
    <scope>NUCLEOTIDE SEQUENCE</scope>
    <source>
        <strain evidence="4">CGMCC 1.12919</strain>
    </source>
</reference>
<dbReference type="GO" id="GO:0005829">
    <property type="term" value="C:cytosol"/>
    <property type="evidence" value="ECO:0007669"/>
    <property type="project" value="TreeGrafter"/>
</dbReference>
<dbReference type="SMART" id="SM00530">
    <property type="entry name" value="HTH_XRE"/>
    <property type="match status" value="1"/>
</dbReference>
<protein>
    <submittedName>
        <fullName evidence="4">XRE family transcriptional regulator</fullName>
    </submittedName>
</protein>
<evidence type="ECO:0000259" key="3">
    <source>
        <dbReference type="PROSITE" id="PS50943"/>
    </source>
</evidence>
<dbReference type="Proteomes" id="UP000637002">
    <property type="component" value="Unassembled WGS sequence"/>
</dbReference>
<dbReference type="InterPro" id="IPR013096">
    <property type="entry name" value="Cupin_2"/>
</dbReference>